<dbReference type="EMBL" id="VUJX02000002">
    <property type="protein sequence ID" value="KAL0941607.1"/>
    <property type="molecule type" value="Genomic_DNA"/>
</dbReference>
<sequence length="515" mass="59046">MFGSLIQLPLFIILAVTGAFGLLYWIISHQVRPVTQKELRHIPELRFEGSNTAERYINETRNLLKLGYEKYLQYGVPFQMRNPIGEMGPQVFLPIKYLDEVKRAPTTVFSFEEFSEKSFLLSYSHAPRQTDAAVRVIKDDLNSHLGSLVNGLWTETIACLEETVSSEWITVPAYHFICSVVARTVSYGLVGPHLCRSPDWQRIVIETTYAIFGAANTIRDQYTPRWRWLARWTDSTQKQLRQIRQQATKLLTPLYKQRLEAVANPSDFGDPSTTFQDTIYWLLGREQADKSLAGIVDQELFLSIAAIHTTSGSLNSFIFDWIAHPEYHDDIIAEVNETLSEVQSSDKKWTMQHVAKMKKLDSFIKESARMSPIGFDATVTGQRLTLKPHTFKDGLHIPAGTTILFHAEGEHYNPNNYREPDKFDGYRFYHLREKIDPSRFHYTTVSDASLNFGAGQHSCPGRFFSALVTKFILVQLITKYEVKLEDGSIQRPPDDFHDNNMRPGANVKIKIRRVD</sequence>
<comment type="caution">
    <text evidence="1">The sequence shown here is derived from an EMBL/GenBank/DDBJ whole genome shotgun (WGS) entry which is preliminary data.</text>
</comment>
<protein>
    <submittedName>
        <fullName evidence="1">Cytochrome P450</fullName>
    </submittedName>
</protein>
<gene>
    <name evidence="1" type="ORF">CTRU02_204370</name>
</gene>
<reference evidence="1 2" key="1">
    <citation type="journal article" date="2020" name="Phytopathology">
        <title>Genome Sequence Resources of Colletotrichum truncatum, C. plurivorum, C. musicola, and C. sojae: Four Species Pathogenic to Soybean (Glycine max).</title>
        <authorList>
            <person name="Rogerio F."/>
            <person name="Boufleur T.R."/>
            <person name="Ciampi-Guillardi M."/>
            <person name="Sukno S.A."/>
            <person name="Thon M.R."/>
            <person name="Massola Junior N.S."/>
            <person name="Baroncelli R."/>
        </authorList>
    </citation>
    <scope>NUCLEOTIDE SEQUENCE [LARGE SCALE GENOMIC DNA]</scope>
    <source>
        <strain evidence="1 2">CMES1059</strain>
    </source>
</reference>
<dbReference type="Proteomes" id="UP000805649">
    <property type="component" value="Unassembled WGS sequence"/>
</dbReference>
<evidence type="ECO:0000313" key="2">
    <source>
        <dbReference type="Proteomes" id="UP000805649"/>
    </source>
</evidence>
<organism evidence="1 2">
    <name type="scientific">Colletotrichum truncatum</name>
    <name type="common">Anthracnose fungus</name>
    <name type="synonym">Colletotrichum capsici</name>
    <dbReference type="NCBI Taxonomy" id="5467"/>
    <lineage>
        <taxon>Eukaryota</taxon>
        <taxon>Fungi</taxon>
        <taxon>Dikarya</taxon>
        <taxon>Ascomycota</taxon>
        <taxon>Pezizomycotina</taxon>
        <taxon>Sordariomycetes</taxon>
        <taxon>Hypocreomycetidae</taxon>
        <taxon>Glomerellales</taxon>
        <taxon>Glomerellaceae</taxon>
        <taxon>Colletotrichum</taxon>
        <taxon>Colletotrichum truncatum species complex</taxon>
    </lineage>
</organism>
<proteinExistence type="predicted"/>
<evidence type="ECO:0000313" key="1">
    <source>
        <dbReference type="EMBL" id="KAL0941607.1"/>
    </source>
</evidence>
<accession>A0ACC3ZBW2</accession>
<name>A0ACC3ZBW2_COLTU</name>
<keyword evidence="2" id="KW-1185">Reference proteome</keyword>